<evidence type="ECO:0000256" key="11">
    <source>
        <dbReference type="RuleBase" id="RU363032"/>
    </source>
</evidence>
<keyword evidence="5 11" id="KW-0813">Transport</keyword>
<feature type="transmembrane region" description="Helical" evidence="11">
    <location>
        <begin position="126"/>
        <end position="146"/>
    </location>
</feature>
<keyword evidence="10 11" id="KW-0472">Membrane</keyword>
<keyword evidence="7 11" id="KW-0812">Transmembrane</keyword>
<dbReference type="Gene3D" id="1.10.3720.10">
    <property type="entry name" value="MetI-like"/>
    <property type="match status" value="1"/>
</dbReference>
<organism evidence="13 14">
    <name type="scientific">Pseudomonas rhizosphaerae</name>
    <dbReference type="NCBI Taxonomy" id="216142"/>
    <lineage>
        <taxon>Bacteria</taxon>
        <taxon>Pseudomonadati</taxon>
        <taxon>Pseudomonadota</taxon>
        <taxon>Gammaproteobacteria</taxon>
        <taxon>Pseudomonadales</taxon>
        <taxon>Pseudomonadaceae</taxon>
        <taxon>Pseudomonas</taxon>
    </lineage>
</organism>
<reference evidence="13 14" key="1">
    <citation type="journal article" date="2015" name="J. Biotechnol.">
        <title>Complete genome sequence of Pseudomonas rhizosphaerae IH5T (=DSM 16299T), a phosphate-solubilizing rhizobacterium for bacterial biofertilizer.</title>
        <authorList>
            <person name="Kwak Y."/>
            <person name="Jung B.K."/>
            <person name="Shin J.H."/>
        </authorList>
    </citation>
    <scope>NUCLEOTIDE SEQUENCE [LARGE SCALE GENOMIC DNA]</scope>
    <source>
        <strain evidence="13">DSM 16299</strain>
    </source>
</reference>
<evidence type="ECO:0000256" key="5">
    <source>
        <dbReference type="ARBA" id="ARBA00022448"/>
    </source>
</evidence>
<comment type="similarity">
    <text evidence="3">Belongs to the binding-protein-dependent transport system permease family. HisMQ subfamily.</text>
</comment>
<dbReference type="AlphaFoldDB" id="A0A089ZR07"/>
<comment type="subcellular location">
    <subcellularLocation>
        <location evidence="2">Cell inner membrane</location>
        <topology evidence="2">Multi-pass membrane protein</topology>
    </subcellularLocation>
    <subcellularLocation>
        <location evidence="11">Cell membrane</location>
        <topology evidence="11">Multi-pass membrane protein</topology>
    </subcellularLocation>
</comment>
<dbReference type="GO" id="GO:0022857">
    <property type="term" value="F:transmembrane transporter activity"/>
    <property type="evidence" value="ECO:0007669"/>
    <property type="project" value="InterPro"/>
</dbReference>
<evidence type="ECO:0000256" key="1">
    <source>
        <dbReference type="ARBA" id="ARBA00003159"/>
    </source>
</evidence>
<evidence type="ECO:0000256" key="8">
    <source>
        <dbReference type="ARBA" id="ARBA00022970"/>
    </source>
</evidence>
<dbReference type="GO" id="GO:0043190">
    <property type="term" value="C:ATP-binding cassette (ABC) transporter complex"/>
    <property type="evidence" value="ECO:0007669"/>
    <property type="project" value="InterPro"/>
</dbReference>
<sequence>MIKHHKAQWPWHGLTALVLIGLAFSLYAATSRISYEWHWNRVPQYFVYQAEQPQRAEGYGSVEQITGQGGQTRVTLRDEDGGEQVLRVDAGSVVLQEGDDVSEGDQIGVTRHWTAGPIAWGLWTTLWLSLVSGVFGLLLGLVTGLCRLSSNPTLRHLSTVYVELVRGTPLLVQIFIFYFFIGTVLNLSREFAGVAALALFTGAYVAEIVRSGVQSIAKGQGEAARSLGLDAGQSMRHVILPQAFKRVLPPLAGQFISLVKDTSLVSVIAITELTKSGREAITTSFSTFEIWFCVAALYLVINLPLSYFASRLERRLAQSD</sequence>
<feature type="transmembrane region" description="Helical" evidence="11">
    <location>
        <begin position="191"/>
        <end position="209"/>
    </location>
</feature>
<feature type="transmembrane region" description="Helical" evidence="11">
    <location>
        <begin position="167"/>
        <end position="185"/>
    </location>
</feature>
<dbReference type="InterPro" id="IPR035906">
    <property type="entry name" value="MetI-like_sf"/>
</dbReference>
<dbReference type="RefSeq" id="WP_043191411.1">
    <property type="nucleotide sequence ID" value="NZ_CP009533.1"/>
</dbReference>
<evidence type="ECO:0000256" key="4">
    <source>
        <dbReference type="ARBA" id="ARBA00016506"/>
    </source>
</evidence>
<dbReference type="PANTHER" id="PTHR30614">
    <property type="entry name" value="MEMBRANE COMPONENT OF AMINO ACID ABC TRANSPORTER"/>
    <property type="match status" value="1"/>
</dbReference>
<dbReference type="GO" id="GO:0006865">
    <property type="term" value="P:amino acid transport"/>
    <property type="evidence" value="ECO:0007669"/>
    <property type="project" value="UniProtKB-KW"/>
</dbReference>
<evidence type="ECO:0000256" key="3">
    <source>
        <dbReference type="ARBA" id="ARBA00010072"/>
    </source>
</evidence>
<dbReference type="InterPro" id="IPR010065">
    <property type="entry name" value="AA_ABC_transptr_permease_3TM"/>
</dbReference>
<dbReference type="OrthoDB" id="9809799at2"/>
<dbReference type="KEGG" id="prh:LT40_14615"/>
<evidence type="ECO:0000259" key="12">
    <source>
        <dbReference type="PROSITE" id="PS50928"/>
    </source>
</evidence>
<evidence type="ECO:0000256" key="7">
    <source>
        <dbReference type="ARBA" id="ARBA00022692"/>
    </source>
</evidence>
<keyword evidence="14" id="KW-1185">Reference proteome</keyword>
<dbReference type="Proteomes" id="UP000029499">
    <property type="component" value="Chromosome"/>
</dbReference>
<proteinExistence type="inferred from homology"/>
<feature type="transmembrane region" description="Helical" evidence="11">
    <location>
        <begin position="288"/>
        <end position="309"/>
    </location>
</feature>
<dbReference type="FunFam" id="1.10.3720.10:FF:000033">
    <property type="entry name" value="Polar amino acid ABC transporter permease"/>
    <property type="match status" value="1"/>
</dbReference>
<dbReference type="eggNOG" id="COG0765">
    <property type="taxonomic scope" value="Bacteria"/>
</dbReference>
<evidence type="ECO:0000256" key="9">
    <source>
        <dbReference type="ARBA" id="ARBA00022989"/>
    </source>
</evidence>
<evidence type="ECO:0000256" key="6">
    <source>
        <dbReference type="ARBA" id="ARBA00022475"/>
    </source>
</evidence>
<keyword evidence="8" id="KW-0029">Amino-acid transport</keyword>
<evidence type="ECO:0000256" key="10">
    <source>
        <dbReference type="ARBA" id="ARBA00023136"/>
    </source>
</evidence>
<dbReference type="STRING" id="216142.LT40_14615"/>
<name>A0A089ZR07_9PSED</name>
<accession>A0A089ZR07</accession>
<feature type="domain" description="ABC transmembrane type-1" evidence="12">
    <location>
        <begin position="122"/>
        <end position="309"/>
    </location>
</feature>
<evidence type="ECO:0000256" key="2">
    <source>
        <dbReference type="ARBA" id="ARBA00004429"/>
    </source>
</evidence>
<keyword evidence="6" id="KW-1003">Cell membrane</keyword>
<dbReference type="InterPro" id="IPR000515">
    <property type="entry name" value="MetI-like"/>
</dbReference>
<keyword evidence="9 11" id="KW-1133">Transmembrane helix</keyword>
<gene>
    <name evidence="13" type="ORF">LT40_14615</name>
</gene>
<evidence type="ECO:0000313" key="14">
    <source>
        <dbReference type="Proteomes" id="UP000029499"/>
    </source>
</evidence>
<dbReference type="SUPFAM" id="SSF161098">
    <property type="entry name" value="MetI-like"/>
    <property type="match status" value="1"/>
</dbReference>
<comment type="function">
    <text evidence="1">Part of the binding-protein-dependent transport system for glutamine; probably responsible for the translocation of the substrate across the membrane.</text>
</comment>
<dbReference type="EMBL" id="CP009533">
    <property type="protein sequence ID" value="AIS18551.1"/>
    <property type="molecule type" value="Genomic_DNA"/>
</dbReference>
<dbReference type="NCBIfam" id="TIGR01726">
    <property type="entry name" value="HEQRo_perm_3TM"/>
    <property type="match status" value="1"/>
</dbReference>
<evidence type="ECO:0000313" key="13">
    <source>
        <dbReference type="EMBL" id="AIS18551.1"/>
    </source>
</evidence>
<dbReference type="PROSITE" id="PS50928">
    <property type="entry name" value="ABC_TM1"/>
    <property type="match status" value="1"/>
</dbReference>
<dbReference type="CDD" id="cd06261">
    <property type="entry name" value="TM_PBP2"/>
    <property type="match status" value="1"/>
</dbReference>
<dbReference type="InterPro" id="IPR043429">
    <property type="entry name" value="ArtM/GltK/GlnP/TcyL/YhdX-like"/>
</dbReference>
<dbReference type="Pfam" id="PF00528">
    <property type="entry name" value="BPD_transp_1"/>
    <property type="match status" value="1"/>
</dbReference>
<dbReference type="HOGENOM" id="CLU_019602_16_0_6"/>
<dbReference type="PANTHER" id="PTHR30614:SF20">
    <property type="entry name" value="GLUTAMINE TRANSPORT SYSTEM PERMEASE PROTEIN GLNP"/>
    <property type="match status" value="1"/>
</dbReference>
<protein>
    <recommendedName>
        <fullName evidence="4">Putative glutamine transport system permease protein GlnP</fullName>
    </recommendedName>
</protein>